<evidence type="ECO:0000313" key="3">
    <source>
        <dbReference type="RefSeq" id="XP_017300890.2"/>
    </source>
</evidence>
<dbReference type="AlphaFoldDB" id="A0A1S4EFD4"/>
<feature type="compositionally biased region" description="Low complexity" evidence="1">
    <location>
        <begin position="760"/>
        <end position="773"/>
    </location>
</feature>
<feature type="compositionally biased region" description="Polar residues" evidence="1">
    <location>
        <begin position="44"/>
        <end position="63"/>
    </location>
</feature>
<feature type="compositionally biased region" description="Low complexity" evidence="1">
    <location>
        <begin position="86"/>
        <end position="97"/>
    </location>
</feature>
<feature type="compositionally biased region" description="Basic and acidic residues" evidence="1">
    <location>
        <begin position="617"/>
        <end position="630"/>
    </location>
</feature>
<organism evidence="2 3">
    <name type="scientific">Diaphorina citri</name>
    <name type="common">Asian citrus psyllid</name>
    <dbReference type="NCBI Taxonomy" id="121845"/>
    <lineage>
        <taxon>Eukaryota</taxon>
        <taxon>Metazoa</taxon>
        <taxon>Ecdysozoa</taxon>
        <taxon>Arthropoda</taxon>
        <taxon>Hexapoda</taxon>
        <taxon>Insecta</taxon>
        <taxon>Pterygota</taxon>
        <taxon>Neoptera</taxon>
        <taxon>Paraneoptera</taxon>
        <taxon>Hemiptera</taxon>
        <taxon>Sternorrhyncha</taxon>
        <taxon>Psylloidea</taxon>
        <taxon>Psyllidae</taxon>
        <taxon>Diaphorininae</taxon>
        <taxon>Diaphorina</taxon>
    </lineage>
</organism>
<feature type="compositionally biased region" description="Low complexity" evidence="1">
    <location>
        <begin position="528"/>
        <end position="542"/>
    </location>
</feature>
<accession>A0A1S4EFD4</accession>
<dbReference type="STRING" id="121845.A0A1S4EFD4"/>
<feature type="compositionally biased region" description="Basic and acidic residues" evidence="1">
    <location>
        <begin position="1"/>
        <end position="21"/>
    </location>
</feature>
<feature type="compositionally biased region" description="Basic and acidic residues" evidence="1">
    <location>
        <begin position="746"/>
        <end position="759"/>
    </location>
</feature>
<feature type="compositionally biased region" description="Basic and acidic residues" evidence="1">
    <location>
        <begin position="543"/>
        <end position="589"/>
    </location>
</feature>
<feature type="compositionally biased region" description="Low complexity" evidence="1">
    <location>
        <begin position="447"/>
        <end position="467"/>
    </location>
</feature>
<dbReference type="Proteomes" id="UP000079169">
    <property type="component" value="Unplaced"/>
</dbReference>
<feature type="region of interest" description="Disordered" evidence="1">
    <location>
        <begin position="1"/>
        <end position="112"/>
    </location>
</feature>
<keyword evidence="2" id="KW-1185">Reference proteome</keyword>
<evidence type="ECO:0000313" key="2">
    <source>
        <dbReference type="Proteomes" id="UP000079169"/>
    </source>
</evidence>
<gene>
    <name evidence="3" type="primary">LOC103512406</name>
</gene>
<dbReference type="KEGG" id="dci:103512406"/>
<feature type="compositionally biased region" description="Polar residues" evidence="1">
    <location>
        <begin position="781"/>
        <end position="792"/>
    </location>
</feature>
<feature type="compositionally biased region" description="Polar residues" evidence="1">
    <location>
        <begin position="273"/>
        <end position="282"/>
    </location>
</feature>
<feature type="compositionally biased region" description="Polar residues" evidence="1">
    <location>
        <begin position="153"/>
        <end position="181"/>
    </location>
</feature>
<feature type="region of interest" description="Disordered" evidence="1">
    <location>
        <begin position="733"/>
        <end position="792"/>
    </location>
</feature>
<feature type="compositionally biased region" description="Basic and acidic residues" evidence="1">
    <location>
        <begin position="325"/>
        <end position="355"/>
    </location>
</feature>
<name>A0A1S4EFD4_DIACI</name>
<reference evidence="3" key="1">
    <citation type="submission" date="2025-08" db="UniProtKB">
        <authorList>
            <consortium name="RefSeq"/>
        </authorList>
    </citation>
    <scope>IDENTIFICATION</scope>
</reference>
<feature type="compositionally biased region" description="Polar residues" evidence="1">
    <location>
        <begin position="204"/>
        <end position="214"/>
    </location>
</feature>
<protein>
    <submittedName>
        <fullName evidence="3">Uncharacterized protein</fullName>
    </submittedName>
</protein>
<feature type="region of interest" description="Disordered" evidence="1">
    <location>
        <begin position="153"/>
        <end position="632"/>
    </location>
</feature>
<sequence>MTTEHYKSETTTKNNIEDKEVTNNNKYPQETTVKTIDAEEPNSLIHTTSIWPTQGRDPNQYKNKLTDELSAEEPNSKDINNDFDYGNGEKNFNENNGSRYEEEGENDPTDQVRHSKMNNALYGKYADQDAINHQEMITSTTMSNHYQTESFRYESGESNTHSNYVNTEDENNNGASTTSKPKTNEMESNERETIKTTESYTTTQRDTTVHSTSWSDDETNRIQTEQPETENNVFTSQEGTTTSKKETNTEGNGIFNHGGKELEIMNEEDSTQKETTSQPKTSNYEENHTDDVRIEEIVTEKSGSVTENAPQETTTVRTTTSKIVESAENRENIRDIVTEAPERINQDVDSTEKETTTSQSTTSGNKESNYVENEYINGTTQSTTTSSNKKTGTERNDIFNDVGRDETEINEDLDSTRKETTTSQSTTSSKTETNTEESNRINEDEGTTQTTTSSNKETDTETNNKSNDLGKNESETINEDQQDSNSSQKETTTTSQSTTSSNEEPTTTNSENIDGIGTEESNKINENIDIIQQETTTSQSTTSDKETNSVDSERINGVESEKTEHYRNKLISEKNSENEPNTDEPKDISTEPSIFKDGTVREDTTLKEEITSTTQNKEYELESRSDKENALDGEFYPTSITETTHNRTEANMVETTTIIGSNDAIKTMAFSAPPALPKTTLGIKMDFVPQTLVLHDNYNAHLISKDNNEVKRAFRNNNRNDLEFVVYDIPDDVTPDMQLGDSQEASDQRSNRLEGESAERSGSSSSEDNQSGTSRRKTNTHPRNQYTGYNGAFQNSDKKLELVVFDTNDEMTTPNIQQTKRANRRRRFVLNGDLDSNMNITCEALNLLGTITDIIPIENILVNINKEDLLDCLDLINKMKVSRKVKESIINKYYKNINEVLPLLGNIIADLSLEELRSINMNIWSLELIEHMNTINDTKKAELVVEKYLKHKNSTVLNLNELVILNNMLCYIPENIFNKSLANLKPLQLVSILKHIDTCSPKCLNKFSSLAINKLGTPMNWKYEHVYNLGTIPSGLNDTMWSEFIQQKHLKFNMHENNYKCLNEKQASAIHNAILIEHKVDAKLNNYELEEYGASEKEQDTESASSRIGSGNVVFSIVISYIVTKFL</sequence>
<feature type="compositionally biased region" description="Low complexity" evidence="1">
    <location>
        <begin position="421"/>
        <end position="432"/>
    </location>
</feature>
<feature type="compositionally biased region" description="Basic and acidic residues" evidence="1">
    <location>
        <begin position="182"/>
        <end position="195"/>
    </location>
</feature>
<feature type="compositionally biased region" description="Polar residues" evidence="1">
    <location>
        <begin position="22"/>
        <end position="34"/>
    </location>
</feature>
<feature type="compositionally biased region" description="Basic and acidic residues" evidence="1">
    <location>
        <begin position="391"/>
        <end position="407"/>
    </location>
</feature>
<evidence type="ECO:0000256" key="1">
    <source>
        <dbReference type="SAM" id="MobiDB-lite"/>
    </source>
</evidence>
<feature type="compositionally biased region" description="Polar residues" evidence="1">
    <location>
        <begin position="221"/>
        <end position="242"/>
    </location>
</feature>
<proteinExistence type="predicted"/>
<feature type="compositionally biased region" description="Low complexity" evidence="1">
    <location>
        <begin position="484"/>
        <end position="512"/>
    </location>
</feature>
<feature type="compositionally biased region" description="Polar residues" evidence="1">
    <location>
        <begin position="301"/>
        <end position="312"/>
    </location>
</feature>
<dbReference type="RefSeq" id="XP_017300890.2">
    <property type="nucleotide sequence ID" value="XM_017445401.2"/>
</dbReference>
<dbReference type="GeneID" id="103512406"/>
<feature type="compositionally biased region" description="Low complexity" evidence="1">
    <location>
        <begin position="377"/>
        <end position="390"/>
    </location>
</feature>
<feature type="compositionally biased region" description="Basic and acidic residues" evidence="1">
    <location>
        <begin position="598"/>
        <end position="610"/>
    </location>
</feature>
<dbReference type="PaxDb" id="121845-A0A1S4EFD4"/>
<feature type="compositionally biased region" description="Basic and acidic residues" evidence="1">
    <location>
        <begin position="283"/>
        <end position="299"/>
    </location>
</feature>